<keyword evidence="5" id="KW-1185">Reference proteome</keyword>
<feature type="region of interest" description="Disordered" evidence="1">
    <location>
        <begin position="438"/>
        <end position="460"/>
    </location>
</feature>
<protein>
    <submittedName>
        <fullName evidence="4">Inositol phoshorylceramide synthase regulatory subunit kei1</fullName>
    </submittedName>
</protein>
<dbReference type="InterPro" id="IPR013862">
    <property type="entry name" value="Kei1"/>
</dbReference>
<dbReference type="PANTHER" id="PTHR28077:SF1">
    <property type="entry name" value="INOSITOL PHOSPHORYLCERAMIDE SYNTHASE REGULATORY SUBUNIT KEI1"/>
    <property type="match status" value="1"/>
</dbReference>
<feature type="region of interest" description="Disordered" evidence="1">
    <location>
        <begin position="505"/>
        <end position="548"/>
    </location>
</feature>
<dbReference type="GO" id="GO:0070917">
    <property type="term" value="F:inositol phosphoceramide synthase regulator activity"/>
    <property type="evidence" value="ECO:0007669"/>
    <property type="project" value="InterPro"/>
</dbReference>
<keyword evidence="2" id="KW-0472">Membrane</keyword>
<evidence type="ECO:0000256" key="1">
    <source>
        <dbReference type="SAM" id="MobiDB-lite"/>
    </source>
</evidence>
<keyword evidence="2" id="KW-0812">Transmembrane</keyword>
<feature type="transmembrane region" description="Helical" evidence="2">
    <location>
        <begin position="401"/>
        <end position="422"/>
    </location>
</feature>
<gene>
    <name evidence="4" type="ORF">AB675_4494</name>
</gene>
<evidence type="ECO:0000313" key="4">
    <source>
        <dbReference type="EMBL" id="KPI39117.1"/>
    </source>
</evidence>
<dbReference type="VEuPathDB" id="FungiDB:AB675_4494"/>
<reference evidence="4 5" key="1">
    <citation type="submission" date="2015-06" db="EMBL/GenBank/DDBJ databases">
        <title>Draft genome of the ant-associated black yeast Phialophora attae CBS 131958.</title>
        <authorList>
            <person name="Moreno L.F."/>
            <person name="Stielow B.J."/>
            <person name="de Hoog S."/>
            <person name="Vicente V.A."/>
            <person name="Weiss V.A."/>
            <person name="de Vries M."/>
            <person name="Cruz L.M."/>
            <person name="Souza E.M."/>
        </authorList>
    </citation>
    <scope>NUCLEOTIDE SEQUENCE [LARGE SCALE GENOMIC DNA]</scope>
    <source>
        <strain evidence="4 5">CBS 131958</strain>
    </source>
</reference>
<keyword evidence="3" id="KW-0732">Signal</keyword>
<dbReference type="STRING" id="1664694.A0A0N1H9V9"/>
<feature type="signal peptide" evidence="3">
    <location>
        <begin position="1"/>
        <end position="19"/>
    </location>
</feature>
<proteinExistence type="predicted"/>
<evidence type="ECO:0000313" key="5">
    <source>
        <dbReference type="Proteomes" id="UP000038010"/>
    </source>
</evidence>
<feature type="transmembrane region" description="Helical" evidence="2">
    <location>
        <begin position="261"/>
        <end position="278"/>
    </location>
</feature>
<organism evidence="4 5">
    <name type="scientific">Cyphellophora attinorum</name>
    <dbReference type="NCBI Taxonomy" id="1664694"/>
    <lineage>
        <taxon>Eukaryota</taxon>
        <taxon>Fungi</taxon>
        <taxon>Dikarya</taxon>
        <taxon>Ascomycota</taxon>
        <taxon>Pezizomycotina</taxon>
        <taxon>Eurotiomycetes</taxon>
        <taxon>Chaetothyriomycetidae</taxon>
        <taxon>Chaetothyriales</taxon>
        <taxon>Cyphellophoraceae</taxon>
        <taxon>Cyphellophora</taxon>
    </lineage>
</organism>
<sequence length="548" mass="58452">MRFFEYILPTLLFSTATLAAATKTTTSPTDLSKTFRPSTTTSVALTDTSLVSATSSAVTTTKTSLPQCIKVDKPLLRVFLVQPTTESDTCLINLIREPTNSGPTPAKIVLNGVFFPKNAATKAFALESFDWKAAINGTGQVVQAVLTVTCEKAGPPTDGNRPTVSKGGLTFTNTVDGSNVAPAQASFGQRFEKLFSCTLDARFLDNPTVVLALLLDNKFLGTLPLSTGATLITLSLLMNKLSGLYGIIALITGYDLSSLQLSMYVYSVFALVLTIYLGQHIKTQSPLQCLALAWFYALDTVLNAAWTAAFAVSWFLVLVAHNAGQPVKGGPKGTMGDTAGFTNPQVNASSVTVAADGVTPPAIATEAVVGVVEADKPAGVDAHSHGSVAGAVLSPESMNSIGIIIALWTVRVYFCIIMLGWARMVIRQHIAKNASQNYESASKDQSMGENPFDESKPEGQGWKGKLGRFLIGLGRSYWLGKDEDDAWMYGMKFRRSNETGTILSSAEPIGLVERERRRRSGTGPPQPAIELQQPSADPKALQVPAANV</sequence>
<dbReference type="GO" id="GO:0070916">
    <property type="term" value="C:inositol phosphoceramide synthase complex"/>
    <property type="evidence" value="ECO:0007669"/>
    <property type="project" value="TreeGrafter"/>
</dbReference>
<keyword evidence="2" id="KW-1133">Transmembrane helix</keyword>
<name>A0A0N1H9V9_9EURO</name>
<dbReference type="GO" id="GO:0006673">
    <property type="term" value="P:inositol phosphoceramide metabolic process"/>
    <property type="evidence" value="ECO:0007669"/>
    <property type="project" value="InterPro"/>
</dbReference>
<dbReference type="EMBL" id="LFJN01000016">
    <property type="protein sequence ID" value="KPI39117.1"/>
    <property type="molecule type" value="Genomic_DNA"/>
</dbReference>
<dbReference type="AlphaFoldDB" id="A0A0N1H9V9"/>
<dbReference type="PANTHER" id="PTHR28077">
    <property type="entry name" value="INOSITOL PHOSPHORYLCERAMIDE SYNTHASE REGULATORY SUBUNIT KEI1"/>
    <property type="match status" value="1"/>
</dbReference>
<dbReference type="Proteomes" id="UP000038010">
    <property type="component" value="Unassembled WGS sequence"/>
</dbReference>
<dbReference type="OrthoDB" id="3338076at2759"/>
<dbReference type="GeneID" id="28736514"/>
<feature type="transmembrane region" description="Helical" evidence="2">
    <location>
        <begin position="290"/>
        <end position="317"/>
    </location>
</feature>
<dbReference type="RefSeq" id="XP_017999080.1">
    <property type="nucleotide sequence ID" value="XM_018144634.1"/>
</dbReference>
<feature type="compositionally biased region" description="Polar residues" evidence="1">
    <location>
        <begin position="438"/>
        <end position="448"/>
    </location>
</feature>
<evidence type="ECO:0000256" key="3">
    <source>
        <dbReference type="SAM" id="SignalP"/>
    </source>
</evidence>
<accession>A0A0N1H9V9</accession>
<evidence type="ECO:0000256" key="2">
    <source>
        <dbReference type="SAM" id="Phobius"/>
    </source>
</evidence>
<feature type="chain" id="PRO_5005873162" evidence="3">
    <location>
        <begin position="20"/>
        <end position="548"/>
    </location>
</feature>
<dbReference type="Pfam" id="PF08552">
    <property type="entry name" value="Kei1"/>
    <property type="match status" value="1"/>
</dbReference>
<dbReference type="GO" id="GO:0000139">
    <property type="term" value="C:Golgi membrane"/>
    <property type="evidence" value="ECO:0007669"/>
    <property type="project" value="TreeGrafter"/>
</dbReference>
<comment type="caution">
    <text evidence="4">The sequence shown here is derived from an EMBL/GenBank/DDBJ whole genome shotgun (WGS) entry which is preliminary data.</text>
</comment>